<name>A0ABR4KKY3_9EURO</name>
<keyword evidence="3" id="KW-1185">Reference proteome</keyword>
<evidence type="ECO:0000313" key="3">
    <source>
        <dbReference type="Proteomes" id="UP001610446"/>
    </source>
</evidence>
<evidence type="ECO:0000259" key="1">
    <source>
        <dbReference type="Pfam" id="PF01738"/>
    </source>
</evidence>
<dbReference type="PANTHER" id="PTHR47668:SF1">
    <property type="entry name" value="DIENELACTONE HYDROLASE DOMAIN-CONTAINING PROTEIN-RELATED"/>
    <property type="match status" value="1"/>
</dbReference>
<feature type="domain" description="Dienelactone hydrolase" evidence="1">
    <location>
        <begin position="32"/>
        <end position="251"/>
    </location>
</feature>
<reference evidence="2 3" key="1">
    <citation type="submission" date="2024-07" db="EMBL/GenBank/DDBJ databases">
        <title>Section-level genome sequencing and comparative genomics of Aspergillus sections Usti and Cavernicolus.</title>
        <authorList>
            <consortium name="Lawrence Berkeley National Laboratory"/>
            <person name="Nybo J.L."/>
            <person name="Vesth T.C."/>
            <person name="Theobald S."/>
            <person name="Frisvad J.C."/>
            <person name="Larsen T.O."/>
            <person name="Kjaerboelling I."/>
            <person name="Rothschild-Mancinelli K."/>
            <person name="Lyhne E.K."/>
            <person name="Kogle M.E."/>
            <person name="Barry K."/>
            <person name="Clum A."/>
            <person name="Na H."/>
            <person name="Ledsgaard L."/>
            <person name="Lin J."/>
            <person name="Lipzen A."/>
            <person name="Kuo A."/>
            <person name="Riley R."/>
            <person name="Mondo S."/>
            <person name="Labutti K."/>
            <person name="Haridas S."/>
            <person name="Pangalinan J."/>
            <person name="Salamov A.A."/>
            <person name="Simmons B.A."/>
            <person name="Magnuson J.K."/>
            <person name="Chen J."/>
            <person name="Drula E."/>
            <person name="Henrissat B."/>
            <person name="Wiebenga A."/>
            <person name="Lubbers R.J."/>
            <person name="Gomes A.C."/>
            <person name="Makela M.R."/>
            <person name="Stajich J."/>
            <person name="Grigoriev I.V."/>
            <person name="Mortensen U.H."/>
            <person name="De Vries R.P."/>
            <person name="Baker S.E."/>
            <person name="Andersen M.R."/>
        </authorList>
    </citation>
    <scope>NUCLEOTIDE SEQUENCE [LARGE SCALE GENOMIC DNA]</scope>
    <source>
        <strain evidence="2 3">CBS 123904</strain>
    </source>
</reference>
<dbReference type="GO" id="GO:0016787">
    <property type="term" value="F:hydrolase activity"/>
    <property type="evidence" value="ECO:0007669"/>
    <property type="project" value="UniProtKB-KW"/>
</dbReference>
<comment type="caution">
    <text evidence="2">The sequence shown here is derived from an EMBL/GenBank/DDBJ whole genome shotgun (WGS) entry which is preliminary data.</text>
</comment>
<dbReference type="EMBL" id="JBFXLU010000028">
    <property type="protein sequence ID" value="KAL2851922.1"/>
    <property type="molecule type" value="Genomic_DNA"/>
</dbReference>
<evidence type="ECO:0000313" key="2">
    <source>
        <dbReference type="EMBL" id="KAL2851922.1"/>
    </source>
</evidence>
<proteinExistence type="predicted"/>
<dbReference type="InterPro" id="IPR002925">
    <property type="entry name" value="Dienelactn_hydro"/>
</dbReference>
<organism evidence="2 3">
    <name type="scientific">Aspergillus pseudoustus</name>
    <dbReference type="NCBI Taxonomy" id="1810923"/>
    <lineage>
        <taxon>Eukaryota</taxon>
        <taxon>Fungi</taxon>
        <taxon>Dikarya</taxon>
        <taxon>Ascomycota</taxon>
        <taxon>Pezizomycotina</taxon>
        <taxon>Eurotiomycetes</taxon>
        <taxon>Eurotiomycetidae</taxon>
        <taxon>Eurotiales</taxon>
        <taxon>Aspergillaceae</taxon>
        <taxon>Aspergillus</taxon>
        <taxon>Aspergillus subgen. Nidulantes</taxon>
    </lineage>
</organism>
<gene>
    <name evidence="2" type="ORF">BJY01DRAFT_260478</name>
</gene>
<dbReference type="InterPro" id="IPR029058">
    <property type="entry name" value="AB_hydrolase_fold"/>
</dbReference>
<sequence length="252" mass="27950">MSNPSEACCSIPPIVSKGYDRKGEFVNIGGLKTYVTGPKDARHAILCIYDVFGFFDQTIQGADILSTSDRKRKYMVFMPDFFEDSPADISWYPPQTEEHQQKLGNFFQTKAVPANSLAKISELVSKADELAHAGKFESWSIVGHCWGGKIACLAASGDRPLFKAAVQCHPAMLNVNDAKNVTVPMALLASKDEVAEDVKGFEKSLTVPHLVETFPTQIHGFMAARSDLADDEVRKEYERAYRTVLRFLGEYA</sequence>
<dbReference type="Proteomes" id="UP001610446">
    <property type="component" value="Unassembled WGS sequence"/>
</dbReference>
<dbReference type="PANTHER" id="PTHR47668">
    <property type="entry name" value="DIENELACTONE HYDROLASE FAMILY PROTEIN (AFU_ORTHOLOGUE AFUA_6G01940)"/>
    <property type="match status" value="1"/>
</dbReference>
<dbReference type="Gene3D" id="3.40.50.1820">
    <property type="entry name" value="alpha/beta hydrolase"/>
    <property type="match status" value="1"/>
</dbReference>
<dbReference type="SUPFAM" id="SSF53474">
    <property type="entry name" value="alpha/beta-Hydrolases"/>
    <property type="match status" value="1"/>
</dbReference>
<keyword evidence="2" id="KW-0378">Hydrolase</keyword>
<accession>A0ABR4KKY3</accession>
<dbReference type="Pfam" id="PF01738">
    <property type="entry name" value="DLH"/>
    <property type="match status" value="1"/>
</dbReference>
<protein>
    <submittedName>
        <fullName evidence="2">Dienelactone hydrolase family protein</fullName>
    </submittedName>
</protein>